<organism evidence="1 2">
    <name type="scientific">Brachionus calyciflorus</name>
    <dbReference type="NCBI Taxonomy" id="104777"/>
    <lineage>
        <taxon>Eukaryota</taxon>
        <taxon>Metazoa</taxon>
        <taxon>Spiralia</taxon>
        <taxon>Gnathifera</taxon>
        <taxon>Rotifera</taxon>
        <taxon>Eurotatoria</taxon>
        <taxon>Monogononta</taxon>
        <taxon>Pseudotrocha</taxon>
        <taxon>Ploima</taxon>
        <taxon>Brachionidae</taxon>
        <taxon>Brachionus</taxon>
    </lineage>
</organism>
<dbReference type="Proteomes" id="UP000663879">
    <property type="component" value="Unassembled WGS sequence"/>
</dbReference>
<dbReference type="OrthoDB" id="9049620at2759"/>
<evidence type="ECO:0000313" key="2">
    <source>
        <dbReference type="Proteomes" id="UP000663879"/>
    </source>
</evidence>
<name>A0A814RYB8_9BILA</name>
<evidence type="ECO:0000313" key="1">
    <source>
        <dbReference type="EMBL" id="CAF1140042.1"/>
    </source>
</evidence>
<sequence length="93" mass="10571">MLEKTQLLICNLCNQNSILCVGGGLVNSDILEIVSCANCQSVLTDTERDTPVFFGSAYWYRTPSRSFGFYLSPVYFIYQFSADYSDFENPLRL</sequence>
<gene>
    <name evidence="1" type="ORF">OXX778_LOCUS22861</name>
</gene>
<protein>
    <submittedName>
        <fullName evidence="1">Uncharacterized protein</fullName>
    </submittedName>
</protein>
<accession>A0A814RYB8</accession>
<comment type="caution">
    <text evidence="1">The sequence shown here is derived from an EMBL/GenBank/DDBJ whole genome shotgun (WGS) entry which is preliminary data.</text>
</comment>
<dbReference type="AlphaFoldDB" id="A0A814RYB8"/>
<proteinExistence type="predicted"/>
<dbReference type="EMBL" id="CAJNOC010010453">
    <property type="protein sequence ID" value="CAF1140042.1"/>
    <property type="molecule type" value="Genomic_DNA"/>
</dbReference>
<reference evidence="1" key="1">
    <citation type="submission" date="2021-02" db="EMBL/GenBank/DDBJ databases">
        <authorList>
            <person name="Nowell W R."/>
        </authorList>
    </citation>
    <scope>NUCLEOTIDE SEQUENCE</scope>
    <source>
        <strain evidence="1">Ploen Becks lab</strain>
    </source>
</reference>
<keyword evidence="2" id="KW-1185">Reference proteome</keyword>